<evidence type="ECO:0000313" key="1">
    <source>
        <dbReference type="EMBL" id="GII03593.1"/>
    </source>
</evidence>
<comment type="caution">
    <text evidence="1">The sequence shown here is derived from an EMBL/GenBank/DDBJ whole genome shotgun (WGS) entry which is preliminary data.</text>
</comment>
<proteinExistence type="predicted"/>
<dbReference type="EMBL" id="BOOK01000040">
    <property type="protein sequence ID" value="GII03593.1"/>
    <property type="molecule type" value="Genomic_DNA"/>
</dbReference>
<sequence>MATQDTVTQPIAAIRRVLRQVPGAAALNLRALIDPGLTRVHSAWVLVGA</sequence>
<reference evidence="1" key="1">
    <citation type="submission" date="2021-01" db="EMBL/GenBank/DDBJ databases">
        <title>Whole genome shotgun sequence of Planobispora takensis NBRC 109077.</title>
        <authorList>
            <person name="Komaki H."/>
            <person name="Tamura T."/>
        </authorList>
    </citation>
    <scope>NUCLEOTIDE SEQUENCE</scope>
    <source>
        <strain evidence="1">NBRC 109077</strain>
    </source>
</reference>
<protein>
    <submittedName>
        <fullName evidence="1">Uncharacterized protein</fullName>
    </submittedName>
</protein>
<dbReference type="AlphaFoldDB" id="A0A8J3WWA6"/>
<name>A0A8J3WWA6_9ACTN</name>
<dbReference type="RefSeq" id="WP_203877975.1">
    <property type="nucleotide sequence ID" value="NZ_BOOK01000040.1"/>
</dbReference>
<evidence type="ECO:0000313" key="2">
    <source>
        <dbReference type="Proteomes" id="UP000634476"/>
    </source>
</evidence>
<dbReference type="Proteomes" id="UP000634476">
    <property type="component" value="Unassembled WGS sequence"/>
</dbReference>
<keyword evidence="2" id="KW-1185">Reference proteome</keyword>
<organism evidence="1 2">
    <name type="scientific">Planobispora takensis</name>
    <dbReference type="NCBI Taxonomy" id="1367882"/>
    <lineage>
        <taxon>Bacteria</taxon>
        <taxon>Bacillati</taxon>
        <taxon>Actinomycetota</taxon>
        <taxon>Actinomycetes</taxon>
        <taxon>Streptosporangiales</taxon>
        <taxon>Streptosporangiaceae</taxon>
        <taxon>Planobispora</taxon>
    </lineage>
</organism>
<gene>
    <name evidence="1" type="ORF">Pta02_56010</name>
</gene>
<accession>A0A8J3WWA6</accession>